<dbReference type="PROSITE" id="PS50294">
    <property type="entry name" value="WD_REPEATS_REGION"/>
    <property type="match status" value="5"/>
</dbReference>
<gene>
    <name evidence="15" type="ORF">DBV15_05312</name>
</gene>
<keyword evidence="7" id="KW-0677">Repeat</keyword>
<dbReference type="SUPFAM" id="SSF50978">
    <property type="entry name" value="WD40 repeat-like"/>
    <property type="match status" value="1"/>
</dbReference>
<dbReference type="STRING" id="300112.A0A4S2L380"/>
<dbReference type="GO" id="GO:0005737">
    <property type="term" value="C:cytoplasm"/>
    <property type="evidence" value="ECO:0007669"/>
    <property type="project" value="UniProtKB-SubCell"/>
</dbReference>
<dbReference type="CDD" id="cd00200">
    <property type="entry name" value="WD40"/>
    <property type="match status" value="1"/>
</dbReference>
<evidence type="ECO:0000256" key="8">
    <source>
        <dbReference type="ARBA" id="ARBA00022927"/>
    </source>
</evidence>
<evidence type="ECO:0000256" key="6">
    <source>
        <dbReference type="ARBA" id="ARBA00022574"/>
    </source>
</evidence>
<accession>A0A4S2L380</accession>
<dbReference type="EMBL" id="QBLH01000532">
    <property type="protein sequence ID" value="TGZ54939.1"/>
    <property type="molecule type" value="Genomic_DNA"/>
</dbReference>
<dbReference type="InterPro" id="IPR001680">
    <property type="entry name" value="WD40_rpt"/>
</dbReference>
<evidence type="ECO:0000259" key="14">
    <source>
        <dbReference type="PROSITE" id="PS50166"/>
    </source>
</evidence>
<evidence type="ECO:0000256" key="11">
    <source>
        <dbReference type="PROSITE-ProRule" id="PRU00221"/>
    </source>
</evidence>
<dbReference type="InterPro" id="IPR015943">
    <property type="entry name" value="WD40/YVTN_repeat-like_dom_sf"/>
</dbReference>
<evidence type="ECO:0000256" key="5">
    <source>
        <dbReference type="ARBA" id="ARBA00022490"/>
    </source>
</evidence>
<dbReference type="InterPro" id="IPR013598">
    <property type="entry name" value="Exportin-1/Importin-b-like"/>
</dbReference>
<name>A0A4S2L380_9HYME</name>
<dbReference type="GO" id="GO:0005049">
    <property type="term" value="F:nuclear export signal receptor activity"/>
    <property type="evidence" value="ECO:0007669"/>
    <property type="project" value="InterPro"/>
</dbReference>
<feature type="coiled-coil region" evidence="12">
    <location>
        <begin position="198"/>
        <end position="225"/>
    </location>
</feature>
<comment type="similarity">
    <text evidence="3">Belongs to the exportin family.</text>
</comment>
<dbReference type="InterPro" id="IPR016024">
    <property type="entry name" value="ARM-type_fold"/>
</dbReference>
<comment type="caution">
    <text evidence="15">The sequence shown here is derived from an EMBL/GenBank/DDBJ whole genome shotgun (WGS) entry which is preliminary data.</text>
</comment>
<dbReference type="SUPFAM" id="SSF48371">
    <property type="entry name" value="ARM repeat"/>
    <property type="match status" value="1"/>
</dbReference>
<feature type="coiled-coil region" evidence="12">
    <location>
        <begin position="395"/>
        <end position="422"/>
    </location>
</feature>
<evidence type="ECO:0000256" key="13">
    <source>
        <dbReference type="SAM" id="MobiDB-lite"/>
    </source>
</evidence>
<evidence type="ECO:0000256" key="7">
    <source>
        <dbReference type="ARBA" id="ARBA00022737"/>
    </source>
</evidence>
<keyword evidence="10" id="KW-0539">Nucleus</keyword>
<dbReference type="Pfam" id="PF00400">
    <property type="entry name" value="WD40"/>
    <property type="match status" value="7"/>
</dbReference>
<dbReference type="PROSITE" id="PS00678">
    <property type="entry name" value="WD_REPEATS_1"/>
    <property type="match status" value="2"/>
</dbReference>
<protein>
    <recommendedName>
        <fullName evidence="14">Importin N-terminal domain-containing protein</fullName>
    </recommendedName>
</protein>
<dbReference type="InterPro" id="IPR019775">
    <property type="entry name" value="WD40_repeat_CS"/>
</dbReference>
<dbReference type="InterPro" id="IPR012972">
    <property type="entry name" value="NLE"/>
</dbReference>
<reference evidence="15 16" key="1">
    <citation type="journal article" date="2019" name="Philos. Trans. R. Soc. Lond., B, Biol. Sci.">
        <title>Ant behaviour and brain gene expression of defending hosts depend on the ecological success of the intruding social parasite.</title>
        <authorList>
            <person name="Kaur R."/>
            <person name="Stoldt M."/>
            <person name="Jongepier E."/>
            <person name="Feldmeyer B."/>
            <person name="Menzel F."/>
            <person name="Bornberg-Bauer E."/>
            <person name="Foitzik S."/>
        </authorList>
    </citation>
    <scope>NUCLEOTIDE SEQUENCE [LARGE SCALE GENOMIC DNA]</scope>
    <source>
        <tissue evidence="15">Whole body</tissue>
    </source>
</reference>
<dbReference type="SMART" id="SM00320">
    <property type="entry name" value="WD40"/>
    <property type="match status" value="8"/>
</dbReference>
<dbReference type="SMART" id="SM00913">
    <property type="entry name" value="IBN_N"/>
    <property type="match status" value="1"/>
</dbReference>
<keyword evidence="6 11" id="KW-0853">WD repeat</keyword>
<keyword evidence="16" id="KW-1185">Reference proteome</keyword>
<feature type="repeat" description="WD" evidence="11">
    <location>
        <begin position="976"/>
        <end position="1001"/>
    </location>
</feature>
<dbReference type="Pfam" id="PF08154">
    <property type="entry name" value="NLE"/>
    <property type="match status" value="1"/>
</dbReference>
<feature type="domain" description="Importin N-terminal" evidence="14">
    <location>
        <begin position="1032"/>
        <end position="1115"/>
    </location>
</feature>
<dbReference type="GO" id="GO:0006611">
    <property type="term" value="P:protein export from nucleus"/>
    <property type="evidence" value="ECO:0007669"/>
    <property type="project" value="InterPro"/>
</dbReference>
<feature type="coiled-coil region" evidence="12">
    <location>
        <begin position="285"/>
        <end position="364"/>
    </location>
</feature>
<feature type="region of interest" description="Disordered" evidence="13">
    <location>
        <begin position="109"/>
        <end position="131"/>
    </location>
</feature>
<dbReference type="InterPro" id="IPR036322">
    <property type="entry name" value="WD40_repeat_dom_sf"/>
</dbReference>
<dbReference type="InterPro" id="IPR020472">
    <property type="entry name" value="WD40_PAC1"/>
</dbReference>
<feature type="repeat" description="WD" evidence="11">
    <location>
        <begin position="644"/>
        <end position="685"/>
    </location>
</feature>
<evidence type="ECO:0000256" key="2">
    <source>
        <dbReference type="ARBA" id="ARBA00004604"/>
    </source>
</evidence>
<dbReference type="InterPro" id="IPR001494">
    <property type="entry name" value="Importin-beta_N"/>
</dbReference>
<organism evidence="15 16">
    <name type="scientific">Temnothorax longispinosus</name>
    <dbReference type="NCBI Taxonomy" id="300112"/>
    <lineage>
        <taxon>Eukaryota</taxon>
        <taxon>Metazoa</taxon>
        <taxon>Ecdysozoa</taxon>
        <taxon>Arthropoda</taxon>
        <taxon>Hexapoda</taxon>
        <taxon>Insecta</taxon>
        <taxon>Pterygota</taxon>
        <taxon>Neoptera</taxon>
        <taxon>Endopterygota</taxon>
        <taxon>Hymenoptera</taxon>
        <taxon>Apocrita</taxon>
        <taxon>Aculeata</taxon>
        <taxon>Formicoidea</taxon>
        <taxon>Formicidae</taxon>
        <taxon>Myrmicinae</taxon>
        <taxon>Temnothorax</taxon>
    </lineage>
</organism>
<feature type="repeat" description="WD" evidence="11">
    <location>
        <begin position="892"/>
        <end position="933"/>
    </location>
</feature>
<dbReference type="PANTHER" id="PTHR21452">
    <property type="entry name" value="EXPORTIN-6"/>
    <property type="match status" value="1"/>
</dbReference>
<keyword evidence="8" id="KW-0653">Protein transport</keyword>
<dbReference type="Pfam" id="PF13868">
    <property type="entry name" value="TPH"/>
    <property type="match status" value="1"/>
</dbReference>
<dbReference type="Pfam" id="PF03810">
    <property type="entry name" value="IBN_N"/>
    <property type="match status" value="1"/>
</dbReference>
<dbReference type="PROSITE" id="PS50166">
    <property type="entry name" value="IMPORTIN_B_NT"/>
    <property type="match status" value="1"/>
</dbReference>
<dbReference type="Proteomes" id="UP000310200">
    <property type="component" value="Unassembled WGS sequence"/>
</dbReference>
<dbReference type="Gene3D" id="1.25.10.10">
    <property type="entry name" value="Leucine-rich Repeat Variant"/>
    <property type="match status" value="1"/>
</dbReference>
<dbReference type="InterPro" id="IPR040016">
    <property type="entry name" value="XPO6"/>
</dbReference>
<feature type="repeat" description="WD" evidence="11">
    <location>
        <begin position="776"/>
        <end position="816"/>
    </location>
</feature>
<feature type="repeat" description="WD" evidence="11">
    <location>
        <begin position="934"/>
        <end position="975"/>
    </location>
</feature>
<evidence type="ECO:0000256" key="4">
    <source>
        <dbReference type="ARBA" id="ARBA00022448"/>
    </source>
</evidence>
<dbReference type="PROSITE" id="PS50082">
    <property type="entry name" value="WD_REPEATS_2"/>
    <property type="match status" value="7"/>
</dbReference>
<evidence type="ECO:0000256" key="10">
    <source>
        <dbReference type="ARBA" id="ARBA00023242"/>
    </source>
</evidence>
<keyword evidence="9 12" id="KW-0175">Coiled coil</keyword>
<keyword evidence="5" id="KW-0963">Cytoplasm</keyword>
<dbReference type="Gene3D" id="2.130.10.10">
    <property type="entry name" value="YVTN repeat-like/Quinoprotein amine dehydrogenase"/>
    <property type="match status" value="1"/>
</dbReference>
<evidence type="ECO:0000313" key="16">
    <source>
        <dbReference type="Proteomes" id="UP000310200"/>
    </source>
</evidence>
<feature type="repeat" description="WD" evidence="11">
    <location>
        <begin position="729"/>
        <end position="775"/>
    </location>
</feature>
<evidence type="ECO:0000256" key="12">
    <source>
        <dbReference type="SAM" id="Coils"/>
    </source>
</evidence>
<dbReference type="InterPro" id="IPR043597">
    <property type="entry name" value="TPH_dom"/>
</dbReference>
<dbReference type="GO" id="GO:0005730">
    <property type="term" value="C:nucleolus"/>
    <property type="evidence" value="ECO:0007669"/>
    <property type="project" value="UniProtKB-SubCell"/>
</dbReference>
<dbReference type="InterPro" id="IPR011989">
    <property type="entry name" value="ARM-like"/>
</dbReference>
<dbReference type="PANTHER" id="PTHR21452:SF4">
    <property type="entry name" value="EXPORTIN-6"/>
    <property type="match status" value="1"/>
</dbReference>
<dbReference type="Pfam" id="PF08389">
    <property type="entry name" value="Xpo1"/>
    <property type="match status" value="1"/>
</dbReference>
<sequence>MIKPRRKYVDRREYHVRRTKTVVRKTRSSNLEYRGDSRFPSGSACDRTLGDRPRHLKRSSAYEGKEVGRIRDKSGTRKYLIPSKEPMVYPKIMTRKEYEDLKERSRVITKEERQTTAEAAAKERERLTKESAARKEAIRMMDMKKSREKDPRTREIEEEARRRTMHILERAYNMRLEQEEEIQKCTRLILETKCRAIRDAQIAEKKLMEQELLEEEKRLHDMMEDERRWAIKEESRKEQEEAAKRLRFAKILKEQIVENEEQRVLEFEKKQEESRLINLNNIAWQQDEMEKLRNKEAENAKVRQELAEGNEQLKHFKAMEQEENKIIDIRIQNYHRMKEEREAKKMEEQKLERLRKEREKTRVAMRTVQTHELQAQIDEINAARVQEEVEREWRRKEKEEALKKLEAQKILQRQREEQINNKRIMQAIEIERERREFERRARVQKAAFCREKKELGQKQQQAQIHRSEILKQVNEKERERIAERQKMFEEGLAIRAETAIRKKKLQDAMERKYQEMRENKVPDIYINEMSKRKLDDETDAAPADTEVKRVLSRFKSDTGQVLPGGLLDLPVDITVDKLQAICNALLQQEEPLPLAFYVNNVEVTDVLKKYVGKDFSISEDVVEIVYQPQAVFKVRAVTRCTGSLEGHKEAVISVAFSPDGKHLASGSGDTTVRLWDIYTQTPHYTCEGHRHWVLCISWSPCGTKLASACKNGSIYLWDPNTGKQRGKAMAGHKMWVTSLCWEPYHKNPECLYLASSSKDTDIRIWDTKRAQTCRVLSGHTKSVTCLKWGGNGLIYSASQDRTVKVWRAKDGVLCRTLEGHAHWVNTLALNVDYVLRTGPFHVGSRANQTDSPLEYARKQYDAVGEERLVSGSDDFTLFLWKPEREKKPIARMTGHQQLINDVKFSPDGRMIASASFDKSIKLWESNTGTYIASLRGHVQAIYSIAWSADSRLLVSGSADSTLKVWSIKTKKLSQDLPGHADEVYAVDWSPDGLRVASGGKDKDDDAAALQNLEQLMTEFFCPETTNERKRTIERSFQEFAGQIDSWKPCLHFLSSTSNHYVSMFALSTLETTISRRWPILPWEDRALTRSTLYTLSLERDVASFVRNKVVKLVVDIARHDWPHFYPDFYSNILQLLGHKHTRLLGLVYLRTASEELATPREDLPMHRKSELFRLLSAQVPLTLDTLTVLLKETTNVQSRSGTVTPPPSPTSGQSLAPARAVLDVEGLATGTSEVCTATLEVLAHLFSWIDVSGSISSNLIDAIFTCAKYHDAMNGKQIEMAVQALTTIHELLYRPFSPDETDTLLLEIFQNGVGLFQLMERLDSVEESYMEKMTEFLQLFITNHMKKMESSSKFPVNTLLEVLCHHTFQQASTVNGYLRCLDVWTTLLESTQSRYSAVALALAERILQKISFKLNARVLRDLDTENLDENEETEWQHFLRCNIECLAKIADISPIPIFTLLYRSWREGLIVFGELGAAVANGRVILLNDAEASNVHAHLRDLASITQALTRLYSLFIGDQANIDQGLAEQVVSQTLEACMFARDNQLYKAAIQPAAIVIDLIEVHSQLLASLQAWCHWIARRPKAKETLCQRCIDSCLWATTYTTSCDHPPPPNLIHSAIHLFQSITAILKPILWDQPTFRNLISMGTYPYLKSDTIKVLRRALINGIILPPGDAATRQRLLDTMILALSAPLGMQGQPVPSESTISMTIMPLTQLLEDCASSSTTIKKMLHSCLESIINRTLELLSCVIRCQSICELLLSFLHSAFSVLQQQLGSEFMQNAVQGMLQLYTRENISAGPALDQLMEILILVVSAPSNAFKAFVPSITNLCLGQVWPAVGSNPSAHPDTTLVLLKLFHSILMHRWQYFFKASVLLTLVFPDDEPEHKEELVAILEAFGQALLQSDVNIFRQSLQSLEQLNIRWRLYQRPVFKVHLLERFLMALFTVLFQQSHNLLADEIAAAIHSLASVNIGWFLNHFLPTFLATCEGVDDMQRATLLGNFDKSTDQPTLTRSVLQLISDLRCYQLCRPG</sequence>
<comment type="subcellular location">
    <subcellularLocation>
        <location evidence="1">Cytoplasm</location>
    </subcellularLocation>
    <subcellularLocation>
        <location evidence="2">Nucleus</location>
        <location evidence="2">Nucleolus</location>
    </subcellularLocation>
</comment>
<proteinExistence type="inferred from homology"/>
<evidence type="ECO:0000313" key="15">
    <source>
        <dbReference type="EMBL" id="TGZ54939.1"/>
    </source>
</evidence>
<evidence type="ECO:0000256" key="9">
    <source>
        <dbReference type="ARBA" id="ARBA00023054"/>
    </source>
</evidence>
<evidence type="ECO:0000256" key="1">
    <source>
        <dbReference type="ARBA" id="ARBA00004496"/>
    </source>
</evidence>
<dbReference type="GO" id="GO:0031267">
    <property type="term" value="F:small GTPase binding"/>
    <property type="evidence" value="ECO:0007669"/>
    <property type="project" value="InterPro"/>
</dbReference>
<evidence type="ECO:0000256" key="3">
    <source>
        <dbReference type="ARBA" id="ARBA00009466"/>
    </source>
</evidence>
<keyword evidence="4" id="KW-0813">Transport</keyword>
<feature type="repeat" description="WD" evidence="11">
    <location>
        <begin position="686"/>
        <end position="727"/>
    </location>
</feature>
<dbReference type="PRINTS" id="PR00320">
    <property type="entry name" value="GPROTEINBRPT"/>
</dbReference>